<accession>A0A9X9WSS7</accession>
<dbReference type="AlphaFoldDB" id="A0A9X9WSS7"/>
<dbReference type="Gene3D" id="3.40.50.2000">
    <property type="entry name" value="Glycogen Phosphorylase B"/>
    <property type="match status" value="2"/>
</dbReference>
<organism evidence="4 5">
    <name type="scientific">Neoroseomonas soli</name>
    <dbReference type="NCBI Taxonomy" id="1081025"/>
    <lineage>
        <taxon>Bacteria</taxon>
        <taxon>Pseudomonadati</taxon>
        <taxon>Pseudomonadota</taxon>
        <taxon>Alphaproteobacteria</taxon>
        <taxon>Acetobacterales</taxon>
        <taxon>Acetobacteraceae</taxon>
        <taxon>Neoroseomonas</taxon>
    </lineage>
</organism>
<protein>
    <submittedName>
        <fullName evidence="4">Glycosyltransferase family 4 protein</fullName>
    </submittedName>
</protein>
<dbReference type="InterPro" id="IPR028098">
    <property type="entry name" value="Glyco_trans_4-like_N"/>
</dbReference>
<evidence type="ECO:0000259" key="2">
    <source>
        <dbReference type="Pfam" id="PF00534"/>
    </source>
</evidence>
<gene>
    <name evidence="4" type="ORF">GXW76_03385</name>
</gene>
<dbReference type="CDD" id="cd03819">
    <property type="entry name" value="GT4_WavL-like"/>
    <property type="match status" value="1"/>
</dbReference>
<dbReference type="SUPFAM" id="SSF53756">
    <property type="entry name" value="UDP-Glycosyltransferase/glycogen phosphorylase"/>
    <property type="match status" value="1"/>
</dbReference>
<evidence type="ECO:0000313" key="5">
    <source>
        <dbReference type="Proteomes" id="UP001138751"/>
    </source>
</evidence>
<reference evidence="4" key="2">
    <citation type="journal article" date="2021" name="Syst. Appl. Microbiol.">
        <title>Roseomonas hellenica sp. nov., isolated from roots of wild-growing Alkanna tinctoria.</title>
        <authorList>
            <person name="Rat A."/>
            <person name="Naranjo H.D."/>
            <person name="Lebbe L."/>
            <person name="Cnockaert M."/>
            <person name="Krigas N."/>
            <person name="Grigoriadou K."/>
            <person name="Maloupa E."/>
            <person name="Willems A."/>
        </authorList>
    </citation>
    <scope>NUCLEOTIDE SEQUENCE</scope>
    <source>
        <strain evidence="4">LMG 31231</strain>
    </source>
</reference>
<evidence type="ECO:0000259" key="3">
    <source>
        <dbReference type="Pfam" id="PF13439"/>
    </source>
</evidence>
<dbReference type="GO" id="GO:0016757">
    <property type="term" value="F:glycosyltransferase activity"/>
    <property type="evidence" value="ECO:0007669"/>
    <property type="project" value="InterPro"/>
</dbReference>
<evidence type="ECO:0000313" key="4">
    <source>
        <dbReference type="EMBL" id="MBR0670206.1"/>
    </source>
</evidence>
<dbReference type="Pfam" id="PF00534">
    <property type="entry name" value="Glycos_transf_1"/>
    <property type="match status" value="1"/>
</dbReference>
<evidence type="ECO:0000256" key="1">
    <source>
        <dbReference type="SAM" id="MobiDB-lite"/>
    </source>
</evidence>
<dbReference type="Proteomes" id="UP001138751">
    <property type="component" value="Unassembled WGS sequence"/>
</dbReference>
<dbReference type="PANTHER" id="PTHR12526:SF636">
    <property type="entry name" value="BLL3647 PROTEIN"/>
    <property type="match status" value="1"/>
</dbReference>
<dbReference type="EMBL" id="JAAEDM010000005">
    <property type="protein sequence ID" value="MBR0670206.1"/>
    <property type="molecule type" value="Genomic_DNA"/>
</dbReference>
<feature type="domain" description="Glycosyltransferase subfamily 4-like N-terminal" evidence="3">
    <location>
        <begin position="38"/>
        <end position="191"/>
    </location>
</feature>
<sequence>MPPGRDAAPSHHETVHRTVTPRTTTPAVLQIVPSLVSGGVERGTLEIAEAQVAAGMRAFVASAGGPLVPALEALGARHVTLPLDTKSPPGIWRNAAALAELVRAEAIGVLHARSRAPAWSALLAARRTGARFVTTYHGTYNEGFPGKRLYNSVMARGDRVIAISRFIADLVRQRHGVGEDRLRIIPRGVDERVFDPSRVFPARVAALRAAWGAPEGRPVVMLPGRVTRWKGQGVLVEAMARLPGEAIALLVGDAGAKAAFREELVARIAALGLGDRVRLVGHAEDVPAALLLADVVVHASTDAEAFGRTVIEAQAMERCVVASDLGGPTETVEHGVTGWRVRPGDPMALAAAIGRVLAMPAEARAAIGAQARAAVLAGYTTARMQAATLAVYREVL</sequence>
<feature type="domain" description="Glycosyl transferase family 1" evidence="2">
    <location>
        <begin position="207"/>
        <end position="372"/>
    </location>
</feature>
<dbReference type="PANTHER" id="PTHR12526">
    <property type="entry name" value="GLYCOSYLTRANSFERASE"/>
    <property type="match status" value="1"/>
</dbReference>
<comment type="caution">
    <text evidence="4">The sequence shown here is derived from an EMBL/GenBank/DDBJ whole genome shotgun (WGS) entry which is preliminary data.</text>
</comment>
<feature type="region of interest" description="Disordered" evidence="1">
    <location>
        <begin position="1"/>
        <end position="22"/>
    </location>
</feature>
<keyword evidence="5" id="KW-1185">Reference proteome</keyword>
<name>A0A9X9WSS7_9PROT</name>
<proteinExistence type="predicted"/>
<reference evidence="4" key="1">
    <citation type="submission" date="2020-01" db="EMBL/GenBank/DDBJ databases">
        <authorList>
            <person name="Rat A."/>
        </authorList>
    </citation>
    <scope>NUCLEOTIDE SEQUENCE</scope>
    <source>
        <strain evidence="4">LMG 31231</strain>
    </source>
</reference>
<dbReference type="Pfam" id="PF13439">
    <property type="entry name" value="Glyco_transf_4"/>
    <property type="match status" value="1"/>
</dbReference>
<dbReference type="InterPro" id="IPR001296">
    <property type="entry name" value="Glyco_trans_1"/>
</dbReference>